<reference evidence="12 14" key="1">
    <citation type="submission" date="2020-12" db="EMBL/GenBank/DDBJ databases">
        <title>FDA dAtabase for Regulatory Grade micrObial Sequences (FDA-ARGOS): Supporting development and validation of Infectious Disease Dx tests.</title>
        <authorList>
            <person name="Minogue T."/>
            <person name="Wolcott M."/>
            <person name="Wasieloski L."/>
            <person name="Aguilar W."/>
            <person name="Moore D."/>
            <person name="Jaissle J."/>
            <person name="Tallon L."/>
            <person name="Sadzewicz L."/>
            <person name="Zhao X."/>
            <person name="Boylan J."/>
            <person name="Ott S."/>
            <person name="Bowen H."/>
            <person name="Vavikolanu K."/>
            <person name="Mehta A."/>
            <person name="Aluvathingal J."/>
            <person name="Nadendla S."/>
            <person name="Yan Y."/>
            <person name="Sichtig H."/>
        </authorList>
    </citation>
    <scope>NUCLEOTIDE SEQUENCE [LARGE SCALE GENOMIC DNA]</scope>
    <source>
        <strain evidence="12 14">FDAARGOS_949</strain>
    </source>
</reference>
<keyword evidence="5 10" id="KW-0812">Transmembrane</keyword>
<dbReference type="InterPro" id="IPR006664">
    <property type="entry name" value="OMP_bac"/>
</dbReference>
<dbReference type="AlphaFoldDB" id="A0AAP9XVA4"/>
<evidence type="ECO:0000256" key="9">
    <source>
        <dbReference type="PROSITE-ProRule" id="PRU00473"/>
    </source>
</evidence>
<accession>A0AAP9XVA4</accession>
<evidence type="ECO:0000259" key="11">
    <source>
        <dbReference type="PROSITE" id="PS51123"/>
    </source>
</evidence>
<evidence type="ECO:0000313" key="13">
    <source>
        <dbReference type="EMBL" id="USS42184.1"/>
    </source>
</evidence>
<keyword evidence="15" id="KW-1185">Reference proteome</keyword>
<dbReference type="GeneID" id="45694410"/>
<evidence type="ECO:0000256" key="3">
    <source>
        <dbReference type="ARBA" id="ARBA00008914"/>
    </source>
</evidence>
<dbReference type="InterPro" id="IPR006665">
    <property type="entry name" value="OmpA-like"/>
</dbReference>
<evidence type="ECO:0000256" key="10">
    <source>
        <dbReference type="SAM" id="Phobius"/>
    </source>
</evidence>
<dbReference type="InterPro" id="IPR050330">
    <property type="entry name" value="Bact_OuterMem_StrucFunc"/>
</dbReference>
<dbReference type="CDD" id="cd07185">
    <property type="entry name" value="OmpA_C-like"/>
    <property type="match status" value="1"/>
</dbReference>
<keyword evidence="7 9" id="KW-0472">Membrane</keyword>
<keyword evidence="6 10" id="KW-1133">Transmembrane helix</keyword>
<gene>
    <name evidence="12" type="ORF">I6H06_08645</name>
    <name evidence="13" type="ORF">NFI99_08045</name>
</gene>
<dbReference type="PROSITE" id="PS51123">
    <property type="entry name" value="OMPA_2"/>
    <property type="match status" value="1"/>
</dbReference>
<evidence type="ECO:0000313" key="15">
    <source>
        <dbReference type="Proteomes" id="UP001056386"/>
    </source>
</evidence>
<evidence type="ECO:0000313" key="14">
    <source>
        <dbReference type="Proteomes" id="UP000594892"/>
    </source>
</evidence>
<proteinExistence type="inferred from homology"/>
<dbReference type="Pfam" id="PF13677">
    <property type="entry name" value="MotB_plug"/>
    <property type="match status" value="1"/>
</dbReference>
<comment type="similarity">
    <text evidence="3">Belongs to the MotB family.</text>
</comment>
<evidence type="ECO:0000256" key="2">
    <source>
        <dbReference type="ARBA" id="ARBA00004442"/>
    </source>
</evidence>
<dbReference type="PANTHER" id="PTHR30329:SF21">
    <property type="entry name" value="LIPOPROTEIN YIAD-RELATED"/>
    <property type="match status" value="1"/>
</dbReference>
<feature type="transmembrane region" description="Helical" evidence="10">
    <location>
        <begin position="29"/>
        <end position="49"/>
    </location>
</feature>
<dbReference type="Proteomes" id="UP001056386">
    <property type="component" value="Chromosome 2"/>
</dbReference>
<dbReference type="InterPro" id="IPR036737">
    <property type="entry name" value="OmpA-like_sf"/>
</dbReference>
<dbReference type="Pfam" id="PF00691">
    <property type="entry name" value="OmpA"/>
    <property type="match status" value="1"/>
</dbReference>
<evidence type="ECO:0000256" key="7">
    <source>
        <dbReference type="ARBA" id="ARBA00023136"/>
    </source>
</evidence>
<dbReference type="EMBL" id="CP099583">
    <property type="protein sequence ID" value="USS42184.1"/>
    <property type="molecule type" value="Genomic_DNA"/>
</dbReference>
<keyword evidence="4" id="KW-1003">Cell membrane</keyword>
<dbReference type="RefSeq" id="WP_015877595.1">
    <property type="nucleotide sequence ID" value="NZ_CP021075.1"/>
</dbReference>
<sequence length="225" mass="24189">MSAPSDNQQATAGKAAYGDETDEQSGRWLISYADLITTLMVLFLALYVLQLARSRELELRSVEKQAASQTTQGTRAGAESTAARQRMLALLEPLRAKHEISIASLPQGVEVTINAKILFNSGEAHLLPESMDVLDQVAAVLRDPLTANIIVEGHTDSVPISTSKYESNWELSSARAGAVVRFLMDKGVGAHRMAAVGRADNVPLVLGEQAAARAANRRVTILVEP</sequence>
<evidence type="ECO:0000256" key="8">
    <source>
        <dbReference type="ARBA" id="ARBA00023237"/>
    </source>
</evidence>
<reference evidence="13" key="2">
    <citation type="submission" date="2022-06" db="EMBL/GenBank/DDBJ databases">
        <title>Draft genome sequence of Burkholderia glumae strain GR20004 isolated from rice panicle showing bacterial panicle blight.</title>
        <authorList>
            <person name="Choi S.Y."/>
            <person name="Lee Y.H."/>
        </authorList>
    </citation>
    <scope>NUCLEOTIDE SEQUENCE</scope>
    <source>
        <strain evidence="13">GR20004</strain>
    </source>
</reference>
<dbReference type="Proteomes" id="UP000594892">
    <property type="component" value="Chromosome 1"/>
</dbReference>
<dbReference type="Gene3D" id="3.30.1330.60">
    <property type="entry name" value="OmpA-like domain"/>
    <property type="match status" value="1"/>
</dbReference>
<evidence type="ECO:0000256" key="1">
    <source>
        <dbReference type="ARBA" id="ARBA00004162"/>
    </source>
</evidence>
<evidence type="ECO:0000313" key="12">
    <source>
        <dbReference type="EMBL" id="QPQ89682.1"/>
    </source>
</evidence>
<organism evidence="12 14">
    <name type="scientific">Burkholderia glumae</name>
    <name type="common">Pseudomonas glumae</name>
    <dbReference type="NCBI Taxonomy" id="337"/>
    <lineage>
        <taxon>Bacteria</taxon>
        <taxon>Pseudomonadati</taxon>
        <taxon>Pseudomonadota</taxon>
        <taxon>Betaproteobacteria</taxon>
        <taxon>Burkholderiales</taxon>
        <taxon>Burkholderiaceae</taxon>
        <taxon>Burkholderia</taxon>
    </lineage>
</organism>
<evidence type="ECO:0000256" key="4">
    <source>
        <dbReference type="ARBA" id="ARBA00022475"/>
    </source>
</evidence>
<dbReference type="PANTHER" id="PTHR30329">
    <property type="entry name" value="STATOR ELEMENT OF FLAGELLAR MOTOR COMPLEX"/>
    <property type="match status" value="1"/>
</dbReference>
<dbReference type="GO" id="GO:0009279">
    <property type="term" value="C:cell outer membrane"/>
    <property type="evidence" value="ECO:0007669"/>
    <property type="project" value="UniProtKB-SubCell"/>
</dbReference>
<dbReference type="InterPro" id="IPR025713">
    <property type="entry name" value="MotB-like_N_dom"/>
</dbReference>
<dbReference type="PRINTS" id="PR01021">
    <property type="entry name" value="OMPADOMAIN"/>
</dbReference>
<dbReference type="GO" id="GO:0005886">
    <property type="term" value="C:plasma membrane"/>
    <property type="evidence" value="ECO:0007669"/>
    <property type="project" value="UniProtKB-SubCell"/>
</dbReference>
<keyword evidence="8" id="KW-0998">Cell outer membrane</keyword>
<feature type="domain" description="OmpA-like" evidence="11">
    <location>
        <begin position="106"/>
        <end position="225"/>
    </location>
</feature>
<protein>
    <submittedName>
        <fullName evidence="12">OmpA family protein</fullName>
    </submittedName>
</protein>
<name>A0AAP9XVA4_BURGL</name>
<evidence type="ECO:0000256" key="6">
    <source>
        <dbReference type="ARBA" id="ARBA00022989"/>
    </source>
</evidence>
<dbReference type="EMBL" id="CP065600">
    <property type="protein sequence ID" value="QPQ89682.1"/>
    <property type="molecule type" value="Genomic_DNA"/>
</dbReference>
<dbReference type="SUPFAM" id="SSF103088">
    <property type="entry name" value="OmpA-like"/>
    <property type="match status" value="1"/>
</dbReference>
<evidence type="ECO:0000256" key="5">
    <source>
        <dbReference type="ARBA" id="ARBA00022692"/>
    </source>
</evidence>
<comment type="subcellular location">
    <subcellularLocation>
        <location evidence="1">Cell membrane</location>
        <topology evidence="1">Single-pass membrane protein</topology>
    </subcellularLocation>
    <subcellularLocation>
        <location evidence="2">Cell outer membrane</location>
    </subcellularLocation>
</comment>